<evidence type="ECO:0000313" key="4">
    <source>
        <dbReference type="Proteomes" id="UP000017148"/>
    </source>
</evidence>
<dbReference type="Proteomes" id="UP000017148">
    <property type="component" value="Unassembled WGS sequence"/>
</dbReference>
<keyword evidence="2" id="KW-0812">Transmembrane</keyword>
<evidence type="ECO:0000313" key="3">
    <source>
        <dbReference type="EMBL" id="ERP39290.1"/>
    </source>
</evidence>
<protein>
    <submittedName>
        <fullName evidence="3">Uncharacterized protein</fullName>
    </submittedName>
</protein>
<feature type="compositionally biased region" description="Polar residues" evidence="1">
    <location>
        <begin position="9"/>
        <end position="18"/>
    </location>
</feature>
<accession>U7D8P1</accession>
<dbReference type="EMBL" id="ASJR01000001">
    <property type="protein sequence ID" value="ERP39290.1"/>
    <property type="molecule type" value="Genomic_DNA"/>
</dbReference>
<sequence>MSKKANAESPVSWSTDQETSFHEATDTQHRKIDEPQHTRKTTQERKTHTRYDRPPRLWNRIYRILVKIAQKARDISVLVYMVWKDARQMHPMVKPFIWFGKTTVMRICGIIRPTTAYLHCSGGVEDPYETARISVLVTGAAAHLHSRFPYRVSFTPRFDHGQEWHVEGACTCRFCLGQLFLFGGLTVISFPYLATYRLWRYVGRKKQKEDI</sequence>
<proteinExistence type="predicted"/>
<organism evidence="3 4">
    <name type="scientific">Chitinivibrio alkaliphilus ACht1</name>
    <dbReference type="NCBI Taxonomy" id="1313304"/>
    <lineage>
        <taxon>Bacteria</taxon>
        <taxon>Pseudomonadati</taxon>
        <taxon>Fibrobacterota</taxon>
        <taxon>Chitinivibrionia</taxon>
        <taxon>Chitinivibrionales</taxon>
        <taxon>Chitinivibrionaceae</taxon>
        <taxon>Chitinivibrio</taxon>
    </lineage>
</organism>
<gene>
    <name evidence="3" type="ORF">CALK_0082</name>
</gene>
<name>U7D8P1_9BACT</name>
<feature type="region of interest" description="Disordered" evidence="1">
    <location>
        <begin position="1"/>
        <end position="50"/>
    </location>
</feature>
<keyword evidence="4" id="KW-1185">Reference proteome</keyword>
<keyword evidence="2" id="KW-1133">Transmembrane helix</keyword>
<keyword evidence="2" id="KW-0472">Membrane</keyword>
<comment type="caution">
    <text evidence="3">The sequence shown here is derived from an EMBL/GenBank/DDBJ whole genome shotgun (WGS) entry which is preliminary data.</text>
</comment>
<feature type="compositionally biased region" description="Basic and acidic residues" evidence="1">
    <location>
        <begin position="19"/>
        <end position="50"/>
    </location>
</feature>
<feature type="transmembrane region" description="Helical" evidence="2">
    <location>
        <begin position="179"/>
        <end position="199"/>
    </location>
</feature>
<evidence type="ECO:0000256" key="2">
    <source>
        <dbReference type="SAM" id="Phobius"/>
    </source>
</evidence>
<dbReference type="STRING" id="1313304.CALK_0082"/>
<dbReference type="AlphaFoldDB" id="U7D8P1"/>
<evidence type="ECO:0000256" key="1">
    <source>
        <dbReference type="SAM" id="MobiDB-lite"/>
    </source>
</evidence>
<dbReference type="RefSeq" id="WP_022635650.1">
    <property type="nucleotide sequence ID" value="NZ_ASJR01000001.1"/>
</dbReference>
<reference evidence="3 4" key="1">
    <citation type="journal article" date="2013" name="Environ. Microbiol.">
        <title>Genome analysis of Chitinivibrio alkaliphilus gen. nov., sp. nov., a novel extremely haloalkaliphilic anaerobic chitinolytic bacterium from the candidate phylum Termite Group 3.</title>
        <authorList>
            <person name="Sorokin D.Y."/>
            <person name="Gumerov V.M."/>
            <person name="Rakitin A.L."/>
            <person name="Beletsky A.V."/>
            <person name="Damste J.S."/>
            <person name="Muyzer G."/>
            <person name="Mardanov A.V."/>
            <person name="Ravin N.V."/>
        </authorList>
    </citation>
    <scope>NUCLEOTIDE SEQUENCE [LARGE SCALE GENOMIC DNA]</scope>
    <source>
        <strain evidence="3 4">ACht1</strain>
    </source>
</reference>